<accession>R4TAD3</accession>
<dbReference type="GeneID" id="16193523"/>
<organism evidence="2 3">
    <name type="scientific">Haloarcula californiae tailed virus 1</name>
    <dbReference type="NCBI Taxonomy" id="1273746"/>
    <lineage>
        <taxon>Viruses</taxon>
        <taxon>Duplodnaviria</taxon>
        <taxon>Heunggongvirae</taxon>
        <taxon>Uroviricota</taxon>
        <taxon>Caudoviricetes</taxon>
        <taxon>Thumleimavirales</taxon>
        <taxon>Druskaviridae</taxon>
        <taxon>Hacavirus</taxon>
        <taxon>Hacavirus italiense</taxon>
        <taxon>Hacavirus HCTV1</taxon>
    </lineage>
</organism>
<feature type="region of interest" description="Disordered" evidence="1">
    <location>
        <begin position="29"/>
        <end position="49"/>
    </location>
</feature>
<name>R4TAD3_9CAUD</name>
<evidence type="ECO:0000256" key="1">
    <source>
        <dbReference type="SAM" id="MobiDB-lite"/>
    </source>
</evidence>
<dbReference type="EMBL" id="KC292029">
    <property type="protein sequence ID" value="AGM11885.1"/>
    <property type="molecule type" value="Genomic_DNA"/>
</dbReference>
<dbReference type="Proteomes" id="UP000202086">
    <property type="component" value="Segment"/>
</dbReference>
<dbReference type="OrthoDB" id="23156at10239"/>
<proteinExistence type="predicted"/>
<protein>
    <submittedName>
        <fullName evidence="2">Uncharacterized protein</fullName>
    </submittedName>
</protein>
<evidence type="ECO:0000313" key="2">
    <source>
        <dbReference type="EMBL" id="AGM11885.1"/>
    </source>
</evidence>
<keyword evidence="3" id="KW-1185">Reference proteome</keyword>
<feature type="compositionally biased region" description="Polar residues" evidence="1">
    <location>
        <begin position="30"/>
        <end position="46"/>
    </location>
</feature>
<evidence type="ECO:0000313" key="3">
    <source>
        <dbReference type="Proteomes" id="UP000202086"/>
    </source>
</evidence>
<gene>
    <name evidence="2" type="primary">22</name>
    <name evidence="2" type="ORF">DNAM5_22</name>
</gene>
<sequence length="109" mass="13089">MEDDLIDTLRYAMTVRRSKKMTNRYYGRSPVQSLKTGSGSTISFDRSTQKKRLRGLSTRYSWTPEPETYDNPWDAPIWRKWMGRAEEFWDARLQASILWEFEKNDEGRR</sequence>
<reference evidence="2 3" key="1">
    <citation type="submission" date="2012-12" db="EMBL/GenBank/DDBJ databases">
        <authorList>
            <person name="Sencilo A."/>
            <person name="Jacobs-Sera D."/>
            <person name="Russell D.A."/>
            <person name="Ko C."/>
            <person name="Atanasova N."/>
            <person name="Osterlund E."/>
            <person name="Oksanen H.M."/>
            <person name="Bamford D.H."/>
            <person name="Hatfull G.F."/>
            <person name="Roine E."/>
            <person name="Hendrix R.W."/>
        </authorList>
    </citation>
    <scope>NUCLEOTIDE SEQUENCE [LARGE SCALE GENOMIC DNA]</scope>
</reference>
<dbReference type="RefSeq" id="YP_008059584.1">
    <property type="nucleotide sequence ID" value="NC_021330.1"/>
</dbReference>
<dbReference type="KEGG" id="vg:16193523"/>